<dbReference type="Proteomes" id="UP000218615">
    <property type="component" value="Unassembled WGS sequence"/>
</dbReference>
<proteinExistence type="predicted"/>
<evidence type="ECO:0000313" key="2">
    <source>
        <dbReference type="Proteomes" id="UP000218615"/>
    </source>
</evidence>
<gene>
    <name evidence="1" type="ORF">MNV_1200003</name>
</gene>
<dbReference type="EMBL" id="FZMP01000025">
    <property type="protein sequence ID" value="SNQ59510.1"/>
    <property type="molecule type" value="Genomic_DNA"/>
</dbReference>
<accession>A0A284VJT3</accession>
<dbReference type="AlphaFoldDB" id="A0A284VJT3"/>
<organism evidence="1 2">
    <name type="scientific">Candidatus Methanoperedens nitratireducens</name>
    <dbReference type="NCBI Taxonomy" id="1392998"/>
    <lineage>
        <taxon>Archaea</taxon>
        <taxon>Methanobacteriati</taxon>
        <taxon>Methanobacteriota</taxon>
        <taxon>Stenosarchaea group</taxon>
        <taxon>Methanomicrobia</taxon>
        <taxon>Methanosarcinales</taxon>
        <taxon>ANME-2 cluster</taxon>
        <taxon>Candidatus Methanoperedentaceae</taxon>
        <taxon>Candidatus Methanoperedens</taxon>
    </lineage>
</organism>
<reference evidence="2" key="1">
    <citation type="submission" date="2017-06" db="EMBL/GenBank/DDBJ databases">
        <authorList>
            <person name="Cremers G."/>
        </authorList>
    </citation>
    <scope>NUCLEOTIDE SEQUENCE [LARGE SCALE GENOMIC DNA]</scope>
</reference>
<keyword evidence="2" id="KW-1185">Reference proteome</keyword>
<evidence type="ECO:0000313" key="1">
    <source>
        <dbReference type="EMBL" id="SNQ59510.1"/>
    </source>
</evidence>
<sequence>MVLVKDVKIPPLRLIGDGAVVNKQGIADRLGEVTVGDSDF</sequence>
<protein>
    <submittedName>
        <fullName evidence="1">Uncharacterized protein</fullName>
    </submittedName>
</protein>
<name>A0A284VJT3_9EURY</name>